<feature type="domain" description="Histidine kinase/HSP90-like ATPase" evidence="2">
    <location>
        <begin position="18"/>
        <end position="139"/>
    </location>
</feature>
<keyword evidence="4" id="KW-1185">Reference proteome</keyword>
<dbReference type="CDD" id="cd16936">
    <property type="entry name" value="HATPase_RsbW-like"/>
    <property type="match status" value="1"/>
</dbReference>
<dbReference type="PANTHER" id="PTHR35526:SF3">
    <property type="entry name" value="ANTI-SIGMA-F FACTOR RSBW"/>
    <property type="match status" value="1"/>
</dbReference>
<gene>
    <name evidence="3" type="ordered locus">HRM2_02490</name>
</gene>
<keyword evidence="1" id="KW-0808">Transferase</keyword>
<dbReference type="GO" id="GO:0004674">
    <property type="term" value="F:protein serine/threonine kinase activity"/>
    <property type="evidence" value="ECO:0007669"/>
    <property type="project" value="UniProtKB-KW"/>
</dbReference>
<accession>C0QFH5</accession>
<keyword evidence="1" id="KW-0418">Kinase</keyword>
<dbReference type="eggNOG" id="COG2172">
    <property type="taxonomic scope" value="Bacteria"/>
</dbReference>
<dbReference type="STRING" id="177437.HRM2_02490"/>
<dbReference type="InterPro" id="IPR036890">
    <property type="entry name" value="HATPase_C_sf"/>
</dbReference>
<proteinExistence type="predicted"/>
<evidence type="ECO:0000259" key="2">
    <source>
        <dbReference type="Pfam" id="PF13581"/>
    </source>
</evidence>
<dbReference type="OrthoDB" id="163538at2"/>
<dbReference type="RefSeq" id="WP_012662620.1">
    <property type="nucleotide sequence ID" value="NC_012108.1"/>
</dbReference>
<organism evidence="3 4">
    <name type="scientific">Desulforapulum autotrophicum (strain ATCC 43914 / DSM 3382 / VKM B-1955 / HRM2)</name>
    <name type="common">Desulfobacterium autotrophicum</name>
    <dbReference type="NCBI Taxonomy" id="177437"/>
    <lineage>
        <taxon>Bacteria</taxon>
        <taxon>Pseudomonadati</taxon>
        <taxon>Thermodesulfobacteriota</taxon>
        <taxon>Desulfobacteria</taxon>
        <taxon>Desulfobacterales</taxon>
        <taxon>Desulfobacteraceae</taxon>
        <taxon>Desulforapulum</taxon>
    </lineage>
</organism>
<evidence type="ECO:0000256" key="1">
    <source>
        <dbReference type="ARBA" id="ARBA00022527"/>
    </source>
</evidence>
<name>C0QFH5_DESAH</name>
<dbReference type="Gene3D" id="3.30.565.10">
    <property type="entry name" value="Histidine kinase-like ATPase, C-terminal domain"/>
    <property type="match status" value="1"/>
</dbReference>
<evidence type="ECO:0000313" key="3">
    <source>
        <dbReference type="EMBL" id="ACN13371.1"/>
    </source>
</evidence>
<dbReference type="PANTHER" id="PTHR35526">
    <property type="entry name" value="ANTI-SIGMA-F FACTOR RSBW-RELATED"/>
    <property type="match status" value="1"/>
</dbReference>
<dbReference type="Proteomes" id="UP000000442">
    <property type="component" value="Chromosome"/>
</dbReference>
<evidence type="ECO:0000313" key="4">
    <source>
        <dbReference type="Proteomes" id="UP000000442"/>
    </source>
</evidence>
<dbReference type="SUPFAM" id="SSF55874">
    <property type="entry name" value="ATPase domain of HSP90 chaperone/DNA topoisomerase II/histidine kinase"/>
    <property type="match status" value="1"/>
</dbReference>
<dbReference type="InterPro" id="IPR003594">
    <property type="entry name" value="HATPase_dom"/>
</dbReference>
<reference evidence="3 4" key="1">
    <citation type="journal article" date="2009" name="Environ. Microbiol.">
        <title>Genome sequence of Desulfobacterium autotrophicum HRM2, a marine sulfate reducer oxidizing organic carbon completely to carbon dioxide.</title>
        <authorList>
            <person name="Strittmatter A.W."/>
            <person name="Liesegang H."/>
            <person name="Rabus R."/>
            <person name="Decker I."/>
            <person name="Amann J."/>
            <person name="Andres S."/>
            <person name="Henne A."/>
            <person name="Fricke W.F."/>
            <person name="Martinez-Arias R."/>
            <person name="Bartels D."/>
            <person name="Goesmann A."/>
            <person name="Krause L."/>
            <person name="Puehler A."/>
            <person name="Klenk H.P."/>
            <person name="Richter M."/>
            <person name="Schuler M."/>
            <person name="Gloeckner F.O."/>
            <person name="Meyerdierks A."/>
            <person name="Gottschalk G."/>
            <person name="Amann R."/>
        </authorList>
    </citation>
    <scope>NUCLEOTIDE SEQUENCE [LARGE SCALE GENOMIC DNA]</scope>
    <source>
        <strain evidence="4">ATCC 43914 / DSM 3382 / HRM2</strain>
    </source>
</reference>
<dbReference type="Pfam" id="PF13581">
    <property type="entry name" value="HATPase_c_2"/>
    <property type="match status" value="1"/>
</dbReference>
<dbReference type="KEGG" id="dat:HRM2_02490"/>
<protein>
    <submittedName>
        <fullName evidence="3">Predicted anti-sigma regulatory factor RsbW1 (Serine/threonine protein kinase)</fullName>
    </submittedName>
</protein>
<keyword evidence="1" id="KW-0723">Serine/threonine-protein kinase</keyword>
<dbReference type="AlphaFoldDB" id="C0QFH5"/>
<dbReference type="EMBL" id="CP001087">
    <property type="protein sequence ID" value="ACN13371.1"/>
    <property type="molecule type" value="Genomic_DNA"/>
</dbReference>
<dbReference type="HOGENOM" id="CLU_090336_11_2_7"/>
<dbReference type="InterPro" id="IPR050267">
    <property type="entry name" value="Anti-sigma-factor_SerPK"/>
</dbReference>
<sequence length="153" mass="17435">MPDTFHRRITAQSVTITFSSTLENIDRICGEVSRFLNQNFKELAEHFFAIDLVIREALTNAVRHGNNLDPAKKVKFFLKITKKNHIQIIVEDQGQGFDWQTAKNFPPGDDNDHGRGLAIMTAYFSTCGYNKKGNRLVLEKKLPPIFNTPPTRS</sequence>